<evidence type="ECO:0000256" key="2">
    <source>
        <dbReference type="SAM" id="Phobius"/>
    </source>
</evidence>
<feature type="region of interest" description="Disordered" evidence="1">
    <location>
        <begin position="1"/>
        <end position="48"/>
    </location>
</feature>
<comment type="caution">
    <text evidence="3">The sequence shown here is derived from an EMBL/GenBank/DDBJ whole genome shotgun (WGS) entry which is preliminary data.</text>
</comment>
<sequence>MDRPFLGTSILSDSDSDSNSNSELENTPPPSFHLSITEQDDSTPTHQLPPRFFSSNPLNMLASSIYLETVPPTIQNSVLSDNTTEEELLPQVEAQISVEPDMLAVRKKYKDTFFAGLYALTLMTFLVTGTVLIFSTSSRLLGDFFKKSIYATLKNTFGVLTLIIICAIFMGLAWFYALRRYTKHLVWFALISTPILGIILFVWALSEALSFDTSRYGFGPGSLSIFSLIPLSLSLLHSVFVLQ</sequence>
<feature type="transmembrane region" description="Helical" evidence="2">
    <location>
        <begin position="225"/>
        <end position="242"/>
    </location>
</feature>
<name>A0ABR2WV15_9FUNG</name>
<gene>
    <name evidence="3" type="ORF">K7432_006452</name>
</gene>
<feature type="transmembrane region" description="Helical" evidence="2">
    <location>
        <begin position="112"/>
        <end position="136"/>
    </location>
</feature>
<proteinExistence type="predicted"/>
<feature type="transmembrane region" description="Helical" evidence="2">
    <location>
        <begin position="185"/>
        <end position="205"/>
    </location>
</feature>
<keyword evidence="2" id="KW-0812">Transmembrane</keyword>
<evidence type="ECO:0000313" key="3">
    <source>
        <dbReference type="EMBL" id="KAK9765318.1"/>
    </source>
</evidence>
<keyword evidence="4" id="KW-1185">Reference proteome</keyword>
<reference evidence="3 4" key="1">
    <citation type="submission" date="2023-04" db="EMBL/GenBank/DDBJ databases">
        <title>Genome of Basidiobolus ranarum AG-B5.</title>
        <authorList>
            <person name="Stajich J.E."/>
            <person name="Carter-House D."/>
            <person name="Gryganskyi A."/>
        </authorList>
    </citation>
    <scope>NUCLEOTIDE SEQUENCE [LARGE SCALE GENOMIC DNA]</scope>
    <source>
        <strain evidence="3 4">AG-B5</strain>
    </source>
</reference>
<evidence type="ECO:0000313" key="4">
    <source>
        <dbReference type="Proteomes" id="UP001479436"/>
    </source>
</evidence>
<accession>A0ABR2WV15</accession>
<protein>
    <submittedName>
        <fullName evidence="3">Uncharacterized protein</fullName>
    </submittedName>
</protein>
<feature type="non-terminal residue" evidence="3">
    <location>
        <position position="243"/>
    </location>
</feature>
<feature type="compositionally biased region" description="Low complexity" evidence="1">
    <location>
        <begin position="11"/>
        <end position="26"/>
    </location>
</feature>
<keyword evidence="2" id="KW-1133">Transmembrane helix</keyword>
<dbReference type="EMBL" id="JASJQH010000285">
    <property type="protein sequence ID" value="KAK9765318.1"/>
    <property type="molecule type" value="Genomic_DNA"/>
</dbReference>
<keyword evidence="2" id="KW-0472">Membrane</keyword>
<feature type="transmembrane region" description="Helical" evidence="2">
    <location>
        <begin position="156"/>
        <end position="178"/>
    </location>
</feature>
<feature type="compositionally biased region" description="Polar residues" evidence="1">
    <location>
        <begin position="34"/>
        <end position="46"/>
    </location>
</feature>
<dbReference type="Proteomes" id="UP001479436">
    <property type="component" value="Unassembled WGS sequence"/>
</dbReference>
<organism evidence="3 4">
    <name type="scientific">Basidiobolus ranarum</name>
    <dbReference type="NCBI Taxonomy" id="34480"/>
    <lineage>
        <taxon>Eukaryota</taxon>
        <taxon>Fungi</taxon>
        <taxon>Fungi incertae sedis</taxon>
        <taxon>Zoopagomycota</taxon>
        <taxon>Entomophthoromycotina</taxon>
        <taxon>Basidiobolomycetes</taxon>
        <taxon>Basidiobolales</taxon>
        <taxon>Basidiobolaceae</taxon>
        <taxon>Basidiobolus</taxon>
    </lineage>
</organism>
<evidence type="ECO:0000256" key="1">
    <source>
        <dbReference type="SAM" id="MobiDB-lite"/>
    </source>
</evidence>